<dbReference type="GO" id="GO:0016747">
    <property type="term" value="F:acyltransferase activity, transferring groups other than amino-acyl groups"/>
    <property type="evidence" value="ECO:0007669"/>
    <property type="project" value="InterPro"/>
</dbReference>
<reference evidence="2" key="1">
    <citation type="journal article" date="2019" name="PLoS Negl. Trop. Dis.">
        <title>Revisiting the worldwide diversity of Leptospira species in the environment.</title>
        <authorList>
            <person name="Vincent A.T."/>
            <person name="Schiettekatte O."/>
            <person name="Bourhy P."/>
            <person name="Veyrier F.J."/>
            <person name="Picardeau M."/>
        </authorList>
    </citation>
    <scope>NUCLEOTIDE SEQUENCE [LARGE SCALE GENOMIC DNA]</scope>
    <source>
        <strain evidence="2">201800299</strain>
    </source>
</reference>
<feature type="domain" description="N-acetyltransferase" evidence="1">
    <location>
        <begin position="22"/>
        <end position="168"/>
    </location>
</feature>
<dbReference type="PANTHER" id="PTHR43792">
    <property type="entry name" value="GNAT FAMILY, PUTATIVE (AFU_ORTHOLOGUE AFUA_3G00765)-RELATED-RELATED"/>
    <property type="match status" value="1"/>
</dbReference>
<keyword evidence="2" id="KW-0808">Transferase</keyword>
<name>A0A5F1YEJ1_9LEPT</name>
<dbReference type="OrthoDB" id="342653at2"/>
<dbReference type="PROSITE" id="PS51186">
    <property type="entry name" value="GNAT"/>
    <property type="match status" value="1"/>
</dbReference>
<dbReference type="Gene3D" id="3.40.630.30">
    <property type="match status" value="1"/>
</dbReference>
<dbReference type="Proteomes" id="UP000298277">
    <property type="component" value="Unassembled WGS sequence"/>
</dbReference>
<accession>A0A5F1YEJ1</accession>
<proteinExistence type="predicted"/>
<comment type="caution">
    <text evidence="2">The sequence shown here is derived from an EMBL/GenBank/DDBJ whole genome shotgun (WGS) entry which is preliminary data.</text>
</comment>
<dbReference type="AlphaFoldDB" id="A0A5F1YEJ1"/>
<gene>
    <name evidence="2" type="ORF">EHQ17_03125</name>
</gene>
<dbReference type="InterPro" id="IPR051531">
    <property type="entry name" value="N-acetyltransferase"/>
</dbReference>
<dbReference type="Pfam" id="PF13302">
    <property type="entry name" value="Acetyltransf_3"/>
    <property type="match status" value="1"/>
</dbReference>
<dbReference type="InterPro" id="IPR016181">
    <property type="entry name" value="Acyl_CoA_acyltransferase"/>
</dbReference>
<dbReference type="PANTHER" id="PTHR43792:SF13">
    <property type="entry name" value="ACETYLTRANSFERASE"/>
    <property type="match status" value="1"/>
</dbReference>
<sequence>MNLTLQPVYKIHKLKLLEGKAELGRYLNLKLPESWPTFPEAFQISQQDSNSDDGIETADIFGGYFFIDFETKTLVGNGGFTGPPDAGNSVEIGYEIATEFWNRGYATLAAERLIALAFGEANVFQVKATTLAEENASNRVLKKCGMTFLSEEPNDEFGKVWVFGINRQQFEKRND</sequence>
<dbReference type="EMBL" id="RQFA01000014">
    <property type="protein sequence ID" value="TGK37556.1"/>
    <property type="molecule type" value="Genomic_DNA"/>
</dbReference>
<evidence type="ECO:0000313" key="2">
    <source>
        <dbReference type="EMBL" id="TGK37556.1"/>
    </source>
</evidence>
<evidence type="ECO:0000259" key="1">
    <source>
        <dbReference type="PROSITE" id="PS51186"/>
    </source>
</evidence>
<organism evidence="2 3">
    <name type="scientific">Leptospira gomenensis</name>
    <dbReference type="NCBI Taxonomy" id="2484974"/>
    <lineage>
        <taxon>Bacteria</taxon>
        <taxon>Pseudomonadati</taxon>
        <taxon>Spirochaetota</taxon>
        <taxon>Spirochaetia</taxon>
        <taxon>Leptospirales</taxon>
        <taxon>Leptospiraceae</taxon>
        <taxon>Leptospira</taxon>
    </lineage>
</organism>
<protein>
    <submittedName>
        <fullName evidence="2">N-acetyltransferase</fullName>
    </submittedName>
</protein>
<keyword evidence="3" id="KW-1185">Reference proteome</keyword>
<evidence type="ECO:0000313" key="3">
    <source>
        <dbReference type="Proteomes" id="UP000298277"/>
    </source>
</evidence>
<dbReference type="SUPFAM" id="SSF55729">
    <property type="entry name" value="Acyl-CoA N-acyltransferases (Nat)"/>
    <property type="match status" value="1"/>
</dbReference>
<dbReference type="InterPro" id="IPR000182">
    <property type="entry name" value="GNAT_dom"/>
</dbReference>
<dbReference type="RefSeq" id="WP_135595430.1">
    <property type="nucleotide sequence ID" value="NZ_RQEZ01000075.1"/>
</dbReference>